<gene>
    <name evidence="4" type="ORF">MICPUN_72029</name>
</gene>
<dbReference type="InterPro" id="IPR016181">
    <property type="entry name" value="Acyl_CoA_acyltransferase"/>
</dbReference>
<evidence type="ECO:0000256" key="2">
    <source>
        <dbReference type="ARBA" id="ARBA00023315"/>
    </source>
</evidence>
<dbReference type="EMBL" id="CP001331">
    <property type="protein sequence ID" value="ACO67066.1"/>
    <property type="molecule type" value="Genomic_DNA"/>
</dbReference>
<dbReference type="RefSeq" id="XP_002505808.1">
    <property type="nucleotide sequence ID" value="XM_002505762.1"/>
</dbReference>
<dbReference type="Pfam" id="PF00583">
    <property type="entry name" value="Acetyltransf_1"/>
    <property type="match status" value="1"/>
</dbReference>
<dbReference type="Proteomes" id="UP000002009">
    <property type="component" value="Chromosome 13"/>
</dbReference>
<dbReference type="FunFam" id="3.40.630.30:FF:000059">
    <property type="entry name" value="Putative acetyltransferase NSI"/>
    <property type="match status" value="1"/>
</dbReference>
<proteinExistence type="predicted"/>
<evidence type="ECO:0000313" key="4">
    <source>
        <dbReference type="EMBL" id="ACO67066.1"/>
    </source>
</evidence>
<accession>C1EFD1</accession>
<feature type="domain" description="N-acetyltransferase" evidence="3">
    <location>
        <begin position="101"/>
        <end position="183"/>
    </location>
</feature>
<keyword evidence="1" id="KW-0808">Transferase</keyword>
<organism evidence="4 5">
    <name type="scientific">Micromonas commoda (strain RCC299 / NOUM17 / CCMP2709)</name>
    <name type="common">Picoplanktonic green alga</name>
    <dbReference type="NCBI Taxonomy" id="296587"/>
    <lineage>
        <taxon>Eukaryota</taxon>
        <taxon>Viridiplantae</taxon>
        <taxon>Chlorophyta</taxon>
        <taxon>Mamiellophyceae</taxon>
        <taxon>Mamiellales</taxon>
        <taxon>Mamiellaceae</taxon>
        <taxon>Micromonas</taxon>
    </lineage>
</organism>
<dbReference type="OrthoDB" id="10039976at2759"/>
<dbReference type="InterPro" id="IPR000182">
    <property type="entry name" value="GNAT_dom"/>
</dbReference>
<dbReference type="PANTHER" id="PTHR43626">
    <property type="entry name" value="ACYL-COA N-ACYLTRANSFERASE"/>
    <property type="match status" value="1"/>
</dbReference>
<dbReference type="InterPro" id="IPR045039">
    <property type="entry name" value="NSI-like"/>
</dbReference>
<name>C1EFD1_MICCC</name>
<dbReference type="Gene3D" id="3.40.630.30">
    <property type="match status" value="1"/>
</dbReference>
<dbReference type="KEGG" id="mis:MICPUN_72029"/>
<protein>
    <recommendedName>
        <fullName evidence="3">N-acetyltransferase domain-containing protein</fullName>
    </recommendedName>
</protein>
<dbReference type="eggNOG" id="ENOG502QSCQ">
    <property type="taxonomic scope" value="Eukaryota"/>
</dbReference>
<dbReference type="PANTHER" id="PTHR43626:SF4">
    <property type="entry name" value="GCN5-RELATED N-ACETYLTRANSFERASE 2, CHLOROPLASTIC"/>
    <property type="match status" value="1"/>
</dbReference>
<dbReference type="AlphaFoldDB" id="C1EFD1"/>
<keyword evidence="5" id="KW-1185">Reference proteome</keyword>
<feature type="non-terminal residue" evidence="4">
    <location>
        <position position="1"/>
    </location>
</feature>
<keyword evidence="2" id="KW-0012">Acyltransferase</keyword>
<reference evidence="4 5" key="1">
    <citation type="journal article" date="2009" name="Science">
        <title>Green evolution and dynamic adaptations revealed by genomes of the marine picoeukaryotes Micromonas.</title>
        <authorList>
            <person name="Worden A.Z."/>
            <person name="Lee J.H."/>
            <person name="Mock T."/>
            <person name="Rouze P."/>
            <person name="Simmons M.P."/>
            <person name="Aerts A.L."/>
            <person name="Allen A.E."/>
            <person name="Cuvelier M.L."/>
            <person name="Derelle E."/>
            <person name="Everett M.V."/>
            <person name="Foulon E."/>
            <person name="Grimwood J."/>
            <person name="Gundlach H."/>
            <person name="Henrissat B."/>
            <person name="Napoli C."/>
            <person name="McDonald S.M."/>
            <person name="Parker M.S."/>
            <person name="Rombauts S."/>
            <person name="Salamov A."/>
            <person name="Von Dassow P."/>
            <person name="Badger J.H."/>
            <person name="Coutinho P.M."/>
            <person name="Demir E."/>
            <person name="Dubchak I."/>
            <person name="Gentemann C."/>
            <person name="Eikrem W."/>
            <person name="Gready J.E."/>
            <person name="John U."/>
            <person name="Lanier W."/>
            <person name="Lindquist E.A."/>
            <person name="Lucas S."/>
            <person name="Mayer K.F."/>
            <person name="Moreau H."/>
            <person name="Not F."/>
            <person name="Otillar R."/>
            <person name="Panaud O."/>
            <person name="Pangilinan J."/>
            <person name="Paulsen I."/>
            <person name="Piegu B."/>
            <person name="Poliakov A."/>
            <person name="Robbens S."/>
            <person name="Schmutz J."/>
            <person name="Toulza E."/>
            <person name="Wyss T."/>
            <person name="Zelensky A."/>
            <person name="Zhou K."/>
            <person name="Armbrust E.V."/>
            <person name="Bhattacharya D."/>
            <person name="Goodenough U.W."/>
            <person name="Van de Peer Y."/>
            <person name="Grigoriev I.V."/>
        </authorList>
    </citation>
    <scope>NUCLEOTIDE SEQUENCE [LARGE SCALE GENOMIC DNA]</scope>
    <source>
        <strain evidence="5">RCC299 / NOUM17</strain>
    </source>
</reference>
<dbReference type="GeneID" id="8248506"/>
<evidence type="ECO:0000313" key="5">
    <source>
        <dbReference type="Proteomes" id="UP000002009"/>
    </source>
</evidence>
<evidence type="ECO:0000256" key="1">
    <source>
        <dbReference type="ARBA" id="ARBA00022679"/>
    </source>
</evidence>
<dbReference type="InParanoid" id="C1EFD1"/>
<dbReference type="FunCoup" id="C1EFD1">
    <property type="interactions" value="514"/>
</dbReference>
<dbReference type="GO" id="GO:0005737">
    <property type="term" value="C:cytoplasm"/>
    <property type="evidence" value="ECO:0007669"/>
    <property type="project" value="TreeGrafter"/>
</dbReference>
<dbReference type="GO" id="GO:0008080">
    <property type="term" value="F:N-acetyltransferase activity"/>
    <property type="evidence" value="ECO:0007669"/>
    <property type="project" value="InterPro"/>
</dbReference>
<dbReference type="OMA" id="QALCDKT"/>
<evidence type="ECO:0000259" key="3">
    <source>
        <dbReference type="PROSITE" id="PS51186"/>
    </source>
</evidence>
<sequence>EDVVLVETTRPDGTTARIVYSTTAPVDVYELEKLCDDVGWPRRPVSKVQAALENSFCVASLHLEIAETGGSGGLGLGGGGGGGMPGVSYADASTPEGTSRRLVGLARATSDHAFNATIWDVVVDTEFQGQGLGKALVEQMVRTLLARDIGNITLFADNKVVPFYRSLGFVSDPEGIKGMFLYP</sequence>
<dbReference type="SUPFAM" id="SSF55729">
    <property type="entry name" value="Acyl-CoA N-acyltransferases (Nat)"/>
    <property type="match status" value="1"/>
</dbReference>
<dbReference type="PROSITE" id="PS51186">
    <property type="entry name" value="GNAT"/>
    <property type="match status" value="1"/>
</dbReference>
<dbReference type="STRING" id="296587.C1EFD1"/>
<dbReference type="CDD" id="cd04301">
    <property type="entry name" value="NAT_SF"/>
    <property type="match status" value="1"/>
</dbReference>